<gene>
    <name evidence="11" type="primary">NAD5</name>
</gene>
<feature type="transmembrane region" description="Helical" evidence="9">
    <location>
        <begin position="134"/>
        <end position="150"/>
    </location>
</feature>
<feature type="transmembrane region" description="Helical" evidence="9">
    <location>
        <begin position="350"/>
        <end position="374"/>
    </location>
</feature>
<dbReference type="InterPro" id="IPR001750">
    <property type="entry name" value="ND/Mrp_TM"/>
</dbReference>
<evidence type="ECO:0000256" key="1">
    <source>
        <dbReference type="ARBA" id="ARBA00003257"/>
    </source>
</evidence>
<organism evidence="11">
    <name type="scientific">Acrobeloides varius</name>
    <dbReference type="NCBI Taxonomy" id="2020968"/>
    <lineage>
        <taxon>Eukaryota</taxon>
        <taxon>Metazoa</taxon>
        <taxon>Ecdysozoa</taxon>
        <taxon>Nematoda</taxon>
        <taxon>Chromadorea</taxon>
        <taxon>Rhabditida</taxon>
        <taxon>Tylenchina</taxon>
        <taxon>Cephalobomorpha</taxon>
        <taxon>Cephaloboidea</taxon>
        <taxon>Cephalobidae</taxon>
        <taxon>Acrobeloides</taxon>
    </lineage>
</organism>
<evidence type="ECO:0000256" key="6">
    <source>
        <dbReference type="ARBA" id="ARBA00023136"/>
    </source>
</evidence>
<evidence type="ECO:0000256" key="5">
    <source>
        <dbReference type="ARBA" id="ARBA00022989"/>
    </source>
</evidence>
<feature type="transmembrane region" description="Helical" evidence="9">
    <location>
        <begin position="253"/>
        <end position="273"/>
    </location>
</feature>
<proteinExistence type="predicted"/>
<sequence length="526" mass="61253">MFIFKLFFLLVILLMSNYVIIIFNISEFELYNLEFCLSMKGLCFSFLVLVVSLLIMFYSNYYMMMEFNIGFYLSLMFMFMISMVMLLFSSNWTMTVLSWEGLGISSFFLINYYQSWESYNNSLVTLMTMRIGDYFFFIFLSVYLLGSYLGHMAMELMLLNSLWLVILSFTKSAQLPFSGWLPKAMSAPTPTSALVHSSTLVTAGLVLLMTYSELIMNKYMLMFITFAGFFTMVLGSLMALSEKSVKKLVAYSTLSQMGLGMMVYGLGQFYMGYYNLITHGFAKSLLFMQVGYLIHVGSNQQNWRKWNSVGSVEGLMRLQLMCTLFSLCGIAFFSGMLSKEAILELLNSSNWYFFLLLGVTFSIYLTFCYSILIFKSLFSSSYGSVMSFHFSVTMIFVTLMEVLLVICYYSWMSLNILSIPHSFNYLEIWIPLMFLLVFILGSLFFFSLMMDYPNFNFVLFILSNLQHYSWSRSLLVNFKGFESFFYFLNNSFYFFSYSFSLSFLSVNKGYSNYLMIFLLLVLLFLW</sequence>
<dbReference type="GO" id="GO:0042773">
    <property type="term" value="P:ATP synthesis coupled electron transport"/>
    <property type="evidence" value="ECO:0007669"/>
    <property type="project" value="InterPro"/>
</dbReference>
<dbReference type="InterPro" id="IPR003945">
    <property type="entry name" value="NU5C-like"/>
</dbReference>
<dbReference type="GO" id="GO:0016020">
    <property type="term" value="C:membrane"/>
    <property type="evidence" value="ECO:0007669"/>
    <property type="project" value="UniProtKB-SubCell"/>
</dbReference>
<feature type="transmembrane region" description="Helical" evidence="9">
    <location>
        <begin position="162"/>
        <end position="181"/>
    </location>
</feature>
<keyword evidence="6 9" id="KW-0472">Membrane</keyword>
<comment type="function">
    <text evidence="1">Core subunit of the mitochondrial membrane respiratory chain NADH dehydrogenase (Complex I) that is believed to belong to the minimal assembly required for catalysis. Complex I functions in the transfer of electrons from NADH to the respiratory chain. The immediate electron acceptor for the enzyme is believed to be ubiquinone.</text>
</comment>
<feature type="transmembrane region" description="Helical" evidence="9">
    <location>
        <begin position="219"/>
        <end position="241"/>
    </location>
</feature>
<evidence type="ECO:0000256" key="7">
    <source>
        <dbReference type="ARBA" id="ARBA00031027"/>
    </source>
</evidence>
<feature type="transmembrane region" description="Helical" evidence="9">
    <location>
        <begin position="37"/>
        <end position="57"/>
    </location>
</feature>
<name>A0A6M4B1A9_9BILA</name>
<feature type="transmembrane region" description="Helical" evidence="9">
    <location>
        <begin position="193"/>
        <end position="212"/>
    </location>
</feature>
<feature type="domain" description="NADH:quinone oxidoreductase/Mrp antiporter transmembrane" evidence="10">
    <location>
        <begin position="89"/>
        <end position="362"/>
    </location>
</feature>
<feature type="transmembrane region" description="Helical" evidence="9">
    <location>
        <begin position="386"/>
        <end position="411"/>
    </location>
</feature>
<keyword evidence="11" id="KW-0496">Mitochondrion</keyword>
<feature type="transmembrane region" description="Helical" evidence="9">
    <location>
        <begin position="318"/>
        <end position="338"/>
    </location>
</feature>
<dbReference type="EMBL" id="MK559448">
    <property type="protein sequence ID" value="QJQ35667.1"/>
    <property type="molecule type" value="Genomic_DNA"/>
</dbReference>
<dbReference type="PRINTS" id="PR01434">
    <property type="entry name" value="NADHDHGNASE5"/>
</dbReference>
<feature type="transmembrane region" description="Helical" evidence="9">
    <location>
        <begin position="6"/>
        <end position="25"/>
    </location>
</feature>
<keyword evidence="4 9" id="KW-0812">Transmembrane</keyword>
<feature type="transmembrane region" description="Helical" evidence="9">
    <location>
        <begin position="96"/>
        <end position="114"/>
    </location>
</feature>
<evidence type="ECO:0000256" key="9">
    <source>
        <dbReference type="SAM" id="Phobius"/>
    </source>
</evidence>
<feature type="transmembrane region" description="Helical" evidence="9">
    <location>
        <begin position="510"/>
        <end position="525"/>
    </location>
</feature>
<evidence type="ECO:0000256" key="2">
    <source>
        <dbReference type="ARBA" id="ARBA00004141"/>
    </source>
</evidence>
<feature type="transmembrane region" description="Helical" evidence="9">
    <location>
        <begin position="423"/>
        <end position="446"/>
    </location>
</feature>
<dbReference type="EC" id="7.1.1.2" evidence="3"/>
<dbReference type="PANTHER" id="PTHR42829:SF2">
    <property type="entry name" value="NADH-UBIQUINONE OXIDOREDUCTASE CHAIN 5"/>
    <property type="match status" value="1"/>
</dbReference>
<protein>
    <recommendedName>
        <fullName evidence="3">NADH:ubiquinone reductase (H(+)-translocating)</fullName>
        <ecNumber evidence="3">7.1.1.2</ecNumber>
    </recommendedName>
    <alternativeName>
        <fullName evidence="7">NADH dehydrogenase subunit 5</fullName>
    </alternativeName>
</protein>
<evidence type="ECO:0000256" key="4">
    <source>
        <dbReference type="ARBA" id="ARBA00022692"/>
    </source>
</evidence>
<dbReference type="GO" id="GO:0008137">
    <property type="term" value="F:NADH dehydrogenase (ubiquinone) activity"/>
    <property type="evidence" value="ECO:0007669"/>
    <property type="project" value="UniProtKB-EC"/>
</dbReference>
<dbReference type="PANTHER" id="PTHR42829">
    <property type="entry name" value="NADH-UBIQUINONE OXIDOREDUCTASE CHAIN 5"/>
    <property type="match status" value="1"/>
</dbReference>
<dbReference type="Pfam" id="PF00361">
    <property type="entry name" value="Proton_antipo_M"/>
    <property type="match status" value="1"/>
</dbReference>
<keyword evidence="5 9" id="KW-1133">Transmembrane helix</keyword>
<comment type="subcellular location">
    <subcellularLocation>
        <location evidence="2">Membrane</location>
        <topology evidence="2">Multi-pass membrane protein</topology>
    </subcellularLocation>
</comment>
<evidence type="ECO:0000259" key="10">
    <source>
        <dbReference type="Pfam" id="PF00361"/>
    </source>
</evidence>
<dbReference type="GO" id="GO:0003954">
    <property type="term" value="F:NADH dehydrogenase activity"/>
    <property type="evidence" value="ECO:0007669"/>
    <property type="project" value="TreeGrafter"/>
</dbReference>
<dbReference type="AlphaFoldDB" id="A0A6M4B1A9"/>
<dbReference type="GO" id="GO:0015990">
    <property type="term" value="P:electron transport coupled proton transport"/>
    <property type="evidence" value="ECO:0007669"/>
    <property type="project" value="TreeGrafter"/>
</dbReference>
<evidence type="ECO:0000256" key="3">
    <source>
        <dbReference type="ARBA" id="ARBA00012944"/>
    </source>
</evidence>
<geneLocation type="mitochondrion" evidence="11"/>
<comment type="catalytic activity">
    <reaction evidence="8">
        <text>a ubiquinone + NADH + 5 H(+)(in) = a ubiquinol + NAD(+) + 4 H(+)(out)</text>
        <dbReference type="Rhea" id="RHEA:29091"/>
        <dbReference type="Rhea" id="RHEA-COMP:9565"/>
        <dbReference type="Rhea" id="RHEA-COMP:9566"/>
        <dbReference type="ChEBI" id="CHEBI:15378"/>
        <dbReference type="ChEBI" id="CHEBI:16389"/>
        <dbReference type="ChEBI" id="CHEBI:17976"/>
        <dbReference type="ChEBI" id="CHEBI:57540"/>
        <dbReference type="ChEBI" id="CHEBI:57945"/>
        <dbReference type="EC" id="7.1.1.2"/>
    </reaction>
</comment>
<reference evidence="11" key="1">
    <citation type="submission" date="2019-02" db="EMBL/GenBank/DDBJ databases">
        <title>The mitochondrial genomes of Acrobeloides varius (Cephalobomorpha) and its phylogenetic implications within Tylenchina (Nematoda).</title>
        <authorList>
            <person name="Kim T."/>
            <person name="Kim J."/>
            <person name="Lee Y."/>
            <person name="Park J.-K."/>
        </authorList>
    </citation>
    <scope>NUCLEOTIDE SEQUENCE</scope>
</reference>
<evidence type="ECO:0000256" key="8">
    <source>
        <dbReference type="ARBA" id="ARBA00049551"/>
    </source>
</evidence>
<evidence type="ECO:0000313" key="11">
    <source>
        <dbReference type="EMBL" id="QJQ35667.1"/>
    </source>
</evidence>
<feature type="transmembrane region" description="Helical" evidence="9">
    <location>
        <begin position="69"/>
        <end position="89"/>
    </location>
</feature>
<accession>A0A6M4B1A9</accession>